<dbReference type="Pfam" id="PF12311">
    <property type="entry name" value="DUF3632"/>
    <property type="match status" value="1"/>
</dbReference>
<reference evidence="1 2" key="1">
    <citation type="submission" date="2019-06" db="EMBL/GenBank/DDBJ databases">
        <authorList>
            <person name="Broberg M."/>
        </authorList>
    </citation>
    <scope>NUCLEOTIDE SEQUENCE [LARGE SCALE GENOMIC DNA]</scope>
</reference>
<evidence type="ECO:0000313" key="1">
    <source>
        <dbReference type="EMBL" id="VUC27049.1"/>
    </source>
</evidence>
<organism evidence="1 2">
    <name type="scientific">Bionectria ochroleuca</name>
    <name type="common">Gliocladium roseum</name>
    <dbReference type="NCBI Taxonomy" id="29856"/>
    <lineage>
        <taxon>Eukaryota</taxon>
        <taxon>Fungi</taxon>
        <taxon>Dikarya</taxon>
        <taxon>Ascomycota</taxon>
        <taxon>Pezizomycotina</taxon>
        <taxon>Sordariomycetes</taxon>
        <taxon>Hypocreomycetidae</taxon>
        <taxon>Hypocreales</taxon>
        <taxon>Bionectriaceae</taxon>
        <taxon>Clonostachys</taxon>
    </lineage>
</organism>
<keyword evidence="2" id="KW-1185">Reference proteome</keyword>
<comment type="caution">
    <text evidence="1">The sequence shown here is derived from an EMBL/GenBank/DDBJ whole genome shotgun (WGS) entry which is preliminary data.</text>
</comment>
<proteinExistence type="predicted"/>
<name>A0ABY6UA14_BIOOC</name>
<gene>
    <name evidence="1" type="ORF">CLO192961_LOCUS200302</name>
</gene>
<dbReference type="InterPro" id="IPR022085">
    <property type="entry name" value="OpdG"/>
</dbReference>
<dbReference type="Proteomes" id="UP000766486">
    <property type="component" value="Unassembled WGS sequence"/>
</dbReference>
<accession>A0ABY6UA14</accession>
<evidence type="ECO:0000313" key="2">
    <source>
        <dbReference type="Proteomes" id="UP000766486"/>
    </source>
</evidence>
<sequence>MADNPVPRDSSAALAVGKIIQRGKELASMSGNAQERISRHAYYVACCILRFALNTPHDQQSKLVEFVLLLSKETVPDVQGGGVLRCEELDEDLWKDVPYVFIVWRDYVHGYLSDQIAESINVSLRQASEGFYALLAQLSELGFCKLNETVSWCYDAVAGIIEFQTGDPDEDSVRLLCLWLIYAPNKLRQDTLLRREDRAGPFKPEFWERWTVLLREQQGRFGDKDTEELINEALATSERVQKSGSPHSS</sequence>
<dbReference type="EMBL" id="CABFNS010000761">
    <property type="protein sequence ID" value="VUC27049.1"/>
    <property type="molecule type" value="Genomic_DNA"/>
</dbReference>
<protein>
    <submittedName>
        <fullName evidence="1">Uncharacterized protein</fullName>
    </submittedName>
</protein>